<evidence type="ECO:0000313" key="7">
    <source>
        <dbReference type="Proteomes" id="UP000644756"/>
    </source>
</evidence>
<proteinExistence type="inferred from homology"/>
<dbReference type="InterPro" id="IPR023696">
    <property type="entry name" value="Ureohydrolase_dom_sf"/>
</dbReference>
<evidence type="ECO:0000259" key="5">
    <source>
        <dbReference type="Pfam" id="PF00850"/>
    </source>
</evidence>
<reference evidence="6" key="2">
    <citation type="submission" date="2020-09" db="EMBL/GenBank/DDBJ databases">
        <authorList>
            <person name="Sun Q."/>
            <person name="Zhou Y."/>
        </authorList>
    </citation>
    <scope>NUCLEOTIDE SEQUENCE</scope>
    <source>
        <strain evidence="6">CGMCC 1.12987</strain>
    </source>
</reference>
<sequence>MTANAVFIHHPEASTYRFSDHHPFNPQRLTLTIDLLKASSALEDHQMLVPQAADISQLRMVHRSDYIEAVKALSVQNPDHRWTERAQKYGLQSEDTPYFYGMHAAASILVGGSIQAAEAVLSGQTQHAFHMAGGLHHAFPDHGSGFCVYNDAAVAIAHIRQKYGARVLYIDTDVHHGDGVQWTFYDDPEVCTYSIHETGKYLFPGTGFVHEKGVELGFGACFNLPMEPYTEDDSWLECFSESIEKITAAHKPDIIISQHGCDAHAFDPLSHIHCSMKIYREMPAIIHRLAHQYTQGRWIAVGGGGYDIWRVVPRAWSLVWLEMSGHPIISQLDQEGHHLALPDEWVKKWSQLSPDPLPATWLDNTAAWQPMPRRSEITTNNQAIKKVALQDI</sequence>
<dbReference type="InterPro" id="IPR000286">
    <property type="entry name" value="HDACs"/>
</dbReference>
<gene>
    <name evidence="6" type="primary">acuC</name>
    <name evidence="6" type="ORF">GCM10010916_27780</name>
</gene>
<dbReference type="EMBL" id="BMGR01000009">
    <property type="protein sequence ID" value="GGG09389.1"/>
    <property type="molecule type" value="Genomic_DNA"/>
</dbReference>
<comment type="pathway">
    <text evidence="1">Ketone degradation; acetoin degradation.</text>
</comment>
<organism evidence="6 7">
    <name type="scientific">Paenibacillus abyssi</name>
    <dbReference type="NCBI Taxonomy" id="1340531"/>
    <lineage>
        <taxon>Bacteria</taxon>
        <taxon>Bacillati</taxon>
        <taxon>Bacillota</taxon>
        <taxon>Bacilli</taxon>
        <taxon>Bacillales</taxon>
        <taxon>Paenibacillaceae</taxon>
        <taxon>Paenibacillus</taxon>
    </lineage>
</organism>
<keyword evidence="4" id="KW-0006">Acetoin catabolism</keyword>
<keyword evidence="7" id="KW-1185">Reference proteome</keyword>
<accession>A0A917FX03</accession>
<evidence type="ECO:0000256" key="1">
    <source>
        <dbReference type="ARBA" id="ARBA00005101"/>
    </source>
</evidence>
<comment type="caution">
    <text evidence="6">The sequence shown here is derived from an EMBL/GenBank/DDBJ whole genome shotgun (WGS) entry which is preliminary data.</text>
</comment>
<dbReference type="GO" id="GO:0040029">
    <property type="term" value="P:epigenetic regulation of gene expression"/>
    <property type="evidence" value="ECO:0007669"/>
    <property type="project" value="TreeGrafter"/>
</dbReference>
<dbReference type="AlphaFoldDB" id="A0A917FX03"/>
<name>A0A917FX03_9BACL</name>
<evidence type="ECO:0000256" key="2">
    <source>
        <dbReference type="ARBA" id="ARBA00005947"/>
    </source>
</evidence>
<dbReference type="Gene3D" id="3.40.800.20">
    <property type="entry name" value="Histone deacetylase domain"/>
    <property type="match status" value="1"/>
</dbReference>
<reference evidence="6" key="1">
    <citation type="journal article" date="2014" name="Int. J. Syst. Evol. Microbiol.">
        <title>Complete genome sequence of Corynebacterium casei LMG S-19264T (=DSM 44701T), isolated from a smear-ripened cheese.</title>
        <authorList>
            <consortium name="US DOE Joint Genome Institute (JGI-PGF)"/>
            <person name="Walter F."/>
            <person name="Albersmeier A."/>
            <person name="Kalinowski J."/>
            <person name="Ruckert C."/>
        </authorList>
    </citation>
    <scope>NUCLEOTIDE SEQUENCE</scope>
    <source>
        <strain evidence="6">CGMCC 1.12987</strain>
    </source>
</reference>
<dbReference type="PRINTS" id="PR01272">
    <property type="entry name" value="ACUCPROTEIN"/>
</dbReference>
<dbReference type="GO" id="GO:0004407">
    <property type="term" value="F:histone deacetylase activity"/>
    <property type="evidence" value="ECO:0007669"/>
    <property type="project" value="TreeGrafter"/>
</dbReference>
<dbReference type="GO" id="GO:0045150">
    <property type="term" value="P:acetoin catabolic process"/>
    <property type="evidence" value="ECO:0007669"/>
    <property type="project" value="UniProtKB-KW"/>
</dbReference>
<dbReference type="InterPro" id="IPR023801">
    <property type="entry name" value="His_deacetylse_dom"/>
</dbReference>
<dbReference type="Pfam" id="PF00850">
    <property type="entry name" value="Hist_deacetyl"/>
    <property type="match status" value="1"/>
</dbReference>
<comment type="similarity">
    <text evidence="2">Belongs to the histone deacetylase family.</text>
</comment>
<evidence type="ECO:0000256" key="4">
    <source>
        <dbReference type="ARBA" id="ARBA00022627"/>
    </source>
</evidence>
<dbReference type="SUPFAM" id="SSF52768">
    <property type="entry name" value="Arginase/deacetylase"/>
    <property type="match status" value="1"/>
</dbReference>
<feature type="domain" description="Histone deacetylase" evidence="5">
    <location>
        <begin position="22"/>
        <end position="321"/>
    </location>
</feature>
<evidence type="ECO:0000256" key="3">
    <source>
        <dbReference type="ARBA" id="ARBA00020218"/>
    </source>
</evidence>
<dbReference type="CDD" id="cd09994">
    <property type="entry name" value="HDAC_AcuC_like"/>
    <property type="match status" value="1"/>
</dbReference>
<dbReference type="PANTHER" id="PTHR10625:SF10">
    <property type="entry name" value="HISTONE DEACETYLASE HDAC1"/>
    <property type="match status" value="1"/>
</dbReference>
<dbReference type="Proteomes" id="UP000644756">
    <property type="component" value="Unassembled WGS sequence"/>
</dbReference>
<evidence type="ECO:0000313" key="6">
    <source>
        <dbReference type="EMBL" id="GGG09389.1"/>
    </source>
</evidence>
<dbReference type="PANTHER" id="PTHR10625">
    <property type="entry name" value="HISTONE DEACETYLASE HDAC1-RELATED"/>
    <property type="match status" value="1"/>
</dbReference>
<dbReference type="InterPro" id="IPR003085">
    <property type="entry name" value="AcuC"/>
</dbReference>
<dbReference type="InterPro" id="IPR037138">
    <property type="entry name" value="His_deacetylse_dom_sf"/>
</dbReference>
<dbReference type="PRINTS" id="PR01270">
    <property type="entry name" value="HDASUPER"/>
</dbReference>
<protein>
    <recommendedName>
        <fullName evidence="3">Acetoin utilization protein AcuC</fullName>
    </recommendedName>
</protein>
<dbReference type="RefSeq" id="WP_188531669.1">
    <property type="nucleotide sequence ID" value="NZ_BMGR01000009.1"/>
</dbReference>